<organism evidence="6 7">
    <name type="scientific">Methanolacinia petrolearia (strain DSM 11571 / OCM 486 / SEBR 4847)</name>
    <name type="common">Methanoplanus petrolearius</name>
    <dbReference type="NCBI Taxonomy" id="679926"/>
    <lineage>
        <taxon>Archaea</taxon>
        <taxon>Methanobacteriati</taxon>
        <taxon>Methanobacteriota</taxon>
        <taxon>Stenosarchaea group</taxon>
        <taxon>Methanomicrobia</taxon>
        <taxon>Methanomicrobiales</taxon>
        <taxon>Methanomicrobiaceae</taxon>
        <taxon>Methanolacinia</taxon>
    </lineage>
</organism>
<dbReference type="Gene3D" id="3.40.50.1100">
    <property type="match status" value="2"/>
</dbReference>
<dbReference type="RefSeq" id="WP_013328236.1">
    <property type="nucleotide sequence ID" value="NC_014507.1"/>
</dbReference>
<dbReference type="OrthoDB" id="6371at2157"/>
<proteinExistence type="predicted"/>
<feature type="domain" description="Tryptophan synthase beta chain-like PALP" evidence="5">
    <location>
        <begin position="99"/>
        <end position="382"/>
    </location>
</feature>
<name>E1RFA9_METP4</name>
<evidence type="ECO:0000313" key="6">
    <source>
        <dbReference type="EMBL" id="ADN35057.1"/>
    </source>
</evidence>
<dbReference type="SUPFAM" id="SSF53686">
    <property type="entry name" value="Tryptophan synthase beta subunit-like PLP-dependent enzymes"/>
    <property type="match status" value="1"/>
</dbReference>
<keyword evidence="3" id="KW-0663">Pyridoxal phosphate</keyword>
<keyword evidence="2" id="KW-0808">Transferase</keyword>
<accession>E1RFA9</accession>
<dbReference type="EMBL" id="CP002117">
    <property type="protein sequence ID" value="ADN35057.1"/>
    <property type="molecule type" value="Genomic_DNA"/>
</dbReference>
<dbReference type="InterPro" id="IPR036052">
    <property type="entry name" value="TrpB-like_PALP_sf"/>
</dbReference>
<dbReference type="HOGENOM" id="CLU_666687_0_0_2"/>
<evidence type="ECO:0000313" key="7">
    <source>
        <dbReference type="Proteomes" id="UP000006565"/>
    </source>
</evidence>
<dbReference type="KEGG" id="mpi:Mpet_0280"/>
<evidence type="ECO:0000256" key="3">
    <source>
        <dbReference type="ARBA" id="ARBA00022898"/>
    </source>
</evidence>
<dbReference type="GeneID" id="9742723"/>
<dbReference type="eggNOG" id="arCOG01434">
    <property type="taxonomic scope" value="Archaea"/>
</dbReference>
<dbReference type="AlphaFoldDB" id="E1RFA9"/>
<gene>
    <name evidence="6" type="ordered locus">Mpet_0280</name>
</gene>
<dbReference type="Proteomes" id="UP000006565">
    <property type="component" value="Chromosome"/>
</dbReference>
<dbReference type="STRING" id="679926.Mpet_0280"/>
<dbReference type="GO" id="GO:0030170">
    <property type="term" value="F:pyridoxal phosphate binding"/>
    <property type="evidence" value="ECO:0007669"/>
    <property type="project" value="UniProtKB-UniRule"/>
</dbReference>
<protein>
    <recommendedName>
        <fullName evidence="4">Cysteate synthase</fullName>
        <ecNumber evidence="4">2.5.1.76</ecNumber>
    </recommendedName>
</protein>
<evidence type="ECO:0000256" key="4">
    <source>
        <dbReference type="NCBIfam" id="TIGR03844"/>
    </source>
</evidence>
<reference evidence="6 7" key="1">
    <citation type="journal article" date="2010" name="Stand. Genomic Sci.">
        <title>Complete genome sequence of Methanoplanus petrolearius type strain (SEBR 4847).</title>
        <authorList>
            <person name="Brambilla E."/>
            <person name="Djao O.D."/>
            <person name="Daligault H."/>
            <person name="Lapidus A."/>
            <person name="Lucas S."/>
            <person name="Hammon N."/>
            <person name="Nolan M."/>
            <person name="Tice H."/>
            <person name="Cheng J.F."/>
            <person name="Han C."/>
            <person name="Tapia R."/>
            <person name="Goodwin L."/>
            <person name="Pitluck S."/>
            <person name="Liolios K."/>
            <person name="Ivanova N."/>
            <person name="Mavromatis K."/>
            <person name="Mikhailova N."/>
            <person name="Pati A."/>
            <person name="Chen A."/>
            <person name="Palaniappan K."/>
            <person name="Land M."/>
            <person name="Hauser L."/>
            <person name="Chang Y.J."/>
            <person name="Jeffries C.D."/>
            <person name="Rohde M."/>
            <person name="Spring S."/>
            <person name="Sikorski J."/>
            <person name="Goker M."/>
            <person name="Woyke T."/>
            <person name="Bristow J."/>
            <person name="Eisen J.A."/>
            <person name="Markowitz V."/>
            <person name="Hugenholtz P."/>
            <person name="Kyrpides N.C."/>
            <person name="Klenk H.P."/>
        </authorList>
    </citation>
    <scope>NUCLEOTIDE SEQUENCE [LARGE SCALE GENOMIC DNA]</scope>
    <source>
        <strain evidence="7">DSM 11571 / OCM 486 / SEBR 4847</strain>
    </source>
</reference>
<keyword evidence="1" id="KW-0174">Coenzyme M biosynthesis</keyword>
<dbReference type="NCBIfam" id="TIGR03844">
    <property type="entry name" value="cysteate_syn"/>
    <property type="match status" value="1"/>
</dbReference>
<dbReference type="InterPro" id="IPR022401">
    <property type="entry name" value="Cysteate_synthase"/>
</dbReference>
<dbReference type="InterPro" id="IPR001926">
    <property type="entry name" value="TrpB-like_PALP"/>
</dbReference>
<keyword evidence="7" id="KW-1185">Reference proteome</keyword>
<dbReference type="GO" id="GO:0019295">
    <property type="term" value="P:coenzyme M biosynthetic process"/>
    <property type="evidence" value="ECO:0007669"/>
    <property type="project" value="UniProtKB-KW"/>
</dbReference>
<sequence>MGEYILRCPVCGEAIDDCYTNTCIKGCNGLVYADYSAKQITVRDLPGMFRYHDWLPVSGWTQTDTCPATYRSEGLADHLGLKNLYITFNGYWPEKRAFIRTCSFKELEAVPTMLRIKERLKNGILQISSAGNTGRAFAEVSAGTGTPVIISVPKKAAGSIWTTRECDSVFLVTIEGDYSDAIALGNEICTVPGVISEGGAKNPARRDGMGTVMLDGTMAIGKMPDWYFQAVGSGTGGIAAWEMGKRLLADGRFGDRLPRLYLSQNEPFVPMVNAWAERRREIIPEKDMPGGKEAAMETYATVLTNRNPPYSITGGLFDALSGTNGIMRGVKSGDAKKAGRLFMDLEGPDLDPAAEVCVASLISAVESGDVNRDDNILLNITGGGYRRAAEDLDMIPVRPSASLRSLDEADELKDKITEWRRKYA</sequence>
<evidence type="ECO:0000259" key="5">
    <source>
        <dbReference type="Pfam" id="PF00291"/>
    </source>
</evidence>
<evidence type="ECO:0000256" key="1">
    <source>
        <dbReference type="ARBA" id="ARBA00022545"/>
    </source>
</evidence>
<dbReference type="GO" id="GO:0044686">
    <property type="term" value="F:cysteate synthase activity"/>
    <property type="evidence" value="ECO:0007669"/>
    <property type="project" value="UniProtKB-EC"/>
</dbReference>
<dbReference type="Pfam" id="PF00291">
    <property type="entry name" value="PALP"/>
    <property type="match status" value="1"/>
</dbReference>
<dbReference type="EC" id="2.5.1.76" evidence="4"/>
<evidence type="ECO:0000256" key="2">
    <source>
        <dbReference type="ARBA" id="ARBA00022679"/>
    </source>
</evidence>